<dbReference type="AlphaFoldDB" id="I3EG91"/>
<dbReference type="FunCoup" id="I3EG91">
    <property type="interactions" value="110"/>
</dbReference>
<feature type="domain" description="CMP/dCMP-type deaminase" evidence="1">
    <location>
        <begin position="131"/>
        <end position="221"/>
    </location>
</feature>
<reference evidence="2" key="1">
    <citation type="submission" date="2011-01" db="EMBL/GenBank/DDBJ databases">
        <title>The Genome Sequence of Nematocida parisii strain ERTm3.</title>
        <authorList>
            <consortium name="The Broad Institute Genome Sequencing Platform"/>
            <consortium name="The Broad Institute Genome Sequencing Center for Infectious Disease"/>
            <person name="Cuomo C."/>
            <person name="Troemel E."/>
            <person name="Young S.K."/>
            <person name="Zeng Q."/>
            <person name="Gargeya S."/>
            <person name="Fitzgerald M."/>
            <person name="Haas B."/>
            <person name="Abouelleil A."/>
            <person name="Alvarado L."/>
            <person name="Arachchi H.M."/>
            <person name="Berlin A."/>
            <person name="Chapman S.B."/>
            <person name="Gearin G."/>
            <person name="Goldberg J."/>
            <person name="Griggs A."/>
            <person name="Gujja S."/>
            <person name="Hansen M."/>
            <person name="Heiman D."/>
            <person name="Howarth C."/>
            <person name="Larimer J."/>
            <person name="Lui A."/>
            <person name="MacDonald P.J.P."/>
            <person name="McCowen C."/>
            <person name="Montmayeur A."/>
            <person name="Murphy C."/>
            <person name="Neiman D."/>
            <person name="Pearson M."/>
            <person name="Priest M."/>
            <person name="Roberts A."/>
            <person name="Saif S."/>
            <person name="Shea T."/>
            <person name="Sisk P."/>
            <person name="Stolte C."/>
            <person name="Sykes S."/>
            <person name="Wortman J."/>
            <person name="Nusbaum C."/>
            <person name="Birren B."/>
        </authorList>
    </citation>
    <scope>NUCLEOTIDE SEQUENCE</scope>
    <source>
        <strain evidence="2">ERTm3</strain>
    </source>
</reference>
<dbReference type="GO" id="GO:0003824">
    <property type="term" value="F:catalytic activity"/>
    <property type="evidence" value="ECO:0007669"/>
    <property type="project" value="InterPro"/>
</dbReference>
<dbReference type="Gene3D" id="3.40.140.10">
    <property type="entry name" value="Cytidine Deaminase, domain 2"/>
    <property type="match status" value="1"/>
</dbReference>
<evidence type="ECO:0000313" key="3">
    <source>
        <dbReference type="Proteomes" id="UP000002872"/>
    </source>
</evidence>
<gene>
    <name evidence="2" type="ORF">NEQG_01682</name>
</gene>
<dbReference type="OMA" id="NHRIDVY"/>
<dbReference type="Proteomes" id="UP000002872">
    <property type="component" value="Unassembled WGS sequence"/>
</dbReference>
<keyword evidence="3" id="KW-1185">Reference proteome</keyword>
<dbReference type="GO" id="GO:0006139">
    <property type="term" value="P:nucleobase-containing compound metabolic process"/>
    <property type="evidence" value="ECO:0007669"/>
    <property type="project" value="UniProtKB-ARBA"/>
</dbReference>
<name>I3EG91_NEMP3</name>
<accession>I3EG91</accession>
<evidence type="ECO:0000259" key="1">
    <source>
        <dbReference type="Pfam" id="PF00383"/>
    </source>
</evidence>
<sequence>MYCSRIRQNRPIELETWLGISVSKKNSSDLIREVSKYFQNKPGFLKRIKPNGESLSVLLCTQLDYIKSERLYKEFLESLGLDTNKIFTAQIPKTEPRTENEIKEAIAHWPCSVKPGLPESTELPLAIQKLVKKLNTNKEECAISSIILEGPDTDSLALHTAFASAEETSTAFQHAIIRMIKTVSRSTSEYLCTGRTVVLSSEPCLVCGMALVHGRVKRIYIAGKDSPDAPYSKYNIHQNISLNHRIDVYRIYEISENNLK</sequence>
<protein>
    <recommendedName>
        <fullName evidence="1">CMP/dCMP-type deaminase domain-containing protein</fullName>
    </recommendedName>
</protein>
<dbReference type="EMBL" id="GL870879">
    <property type="protein sequence ID" value="EIJ88238.1"/>
    <property type="molecule type" value="Genomic_DNA"/>
</dbReference>
<evidence type="ECO:0000313" key="2">
    <source>
        <dbReference type="EMBL" id="EIJ88238.1"/>
    </source>
</evidence>
<organism evidence="2 3">
    <name type="scientific">Nematocida parisii (strain ERTm3)</name>
    <name type="common">Nematode killer fungus</name>
    <dbReference type="NCBI Taxonomy" id="935791"/>
    <lineage>
        <taxon>Eukaryota</taxon>
        <taxon>Fungi</taxon>
        <taxon>Fungi incertae sedis</taxon>
        <taxon>Microsporidia</taxon>
        <taxon>Nematocida</taxon>
    </lineage>
</organism>
<dbReference type="HOGENOM" id="CLU_085162_0_0_1"/>
<dbReference type="VEuPathDB" id="MicrosporidiaDB:NEQG_01682"/>
<proteinExistence type="predicted"/>
<dbReference type="InterPro" id="IPR016193">
    <property type="entry name" value="Cytidine_deaminase-like"/>
</dbReference>
<dbReference type="STRING" id="935791.I3EG91"/>
<dbReference type="SUPFAM" id="SSF53927">
    <property type="entry name" value="Cytidine deaminase-like"/>
    <property type="match status" value="1"/>
</dbReference>
<dbReference type="OrthoDB" id="3180714at2759"/>
<dbReference type="InterPro" id="IPR002125">
    <property type="entry name" value="CMP_dCMP_dom"/>
</dbReference>
<dbReference type="Pfam" id="PF00383">
    <property type="entry name" value="dCMP_cyt_deam_1"/>
    <property type="match status" value="1"/>
</dbReference>
<dbReference type="InParanoid" id="I3EG91"/>